<protein>
    <submittedName>
        <fullName evidence="2">Uncharacterized protein</fullName>
    </submittedName>
</protein>
<organism evidence="2 3">
    <name type="scientific">Haloarcula salina</name>
    <dbReference type="NCBI Taxonomy" id="1429914"/>
    <lineage>
        <taxon>Archaea</taxon>
        <taxon>Methanobacteriati</taxon>
        <taxon>Methanobacteriota</taxon>
        <taxon>Stenosarchaea group</taxon>
        <taxon>Halobacteria</taxon>
        <taxon>Halobacteriales</taxon>
        <taxon>Haloarculaceae</taxon>
        <taxon>Haloarcula</taxon>
    </lineage>
</organism>
<keyword evidence="1" id="KW-1133">Transmembrane helix</keyword>
<proteinExistence type="predicted"/>
<keyword evidence="3" id="KW-1185">Reference proteome</keyword>
<feature type="transmembrane region" description="Helical" evidence="1">
    <location>
        <begin position="389"/>
        <end position="413"/>
    </location>
</feature>
<feature type="transmembrane region" description="Helical" evidence="1">
    <location>
        <begin position="483"/>
        <end position="507"/>
    </location>
</feature>
<dbReference type="AlphaFoldDB" id="A0AA41FWT5"/>
<keyword evidence="1" id="KW-0812">Transmembrane</keyword>
<feature type="transmembrane region" description="Helical" evidence="1">
    <location>
        <begin position="145"/>
        <end position="165"/>
    </location>
</feature>
<accession>A0AA41FWT5</accession>
<gene>
    <name evidence="2" type="ORF">KTS37_00465</name>
</gene>
<feature type="transmembrane region" description="Helical" evidence="1">
    <location>
        <begin position="40"/>
        <end position="57"/>
    </location>
</feature>
<feature type="transmembrane region" description="Helical" evidence="1">
    <location>
        <begin position="333"/>
        <end position="357"/>
    </location>
</feature>
<name>A0AA41FWT5_9EURY</name>
<evidence type="ECO:0000313" key="2">
    <source>
        <dbReference type="EMBL" id="MBV0900245.1"/>
    </source>
</evidence>
<dbReference type="Proteomes" id="UP001166304">
    <property type="component" value="Unassembled WGS sequence"/>
</dbReference>
<reference evidence="2" key="1">
    <citation type="submission" date="2021-06" db="EMBL/GenBank/DDBJ databases">
        <title>New haloarchaea isolates fom saline soil.</title>
        <authorList>
            <person name="Duran-Viseras A."/>
            <person name="Sanchez-Porro C.S."/>
            <person name="Ventosa A."/>
        </authorList>
    </citation>
    <scope>NUCLEOTIDE SEQUENCE</scope>
    <source>
        <strain evidence="2">JCM 18369</strain>
    </source>
</reference>
<dbReference type="RefSeq" id="WP_162412444.1">
    <property type="nucleotide sequence ID" value="NZ_JAHQXE010000001.1"/>
</dbReference>
<feature type="transmembrane region" description="Helical" evidence="1">
    <location>
        <begin position="16"/>
        <end position="34"/>
    </location>
</feature>
<dbReference type="InterPro" id="IPR055941">
    <property type="entry name" value="DUF7519"/>
</dbReference>
<feature type="transmembrane region" description="Helical" evidence="1">
    <location>
        <begin position="420"/>
        <end position="439"/>
    </location>
</feature>
<evidence type="ECO:0000256" key="1">
    <source>
        <dbReference type="SAM" id="Phobius"/>
    </source>
</evidence>
<feature type="transmembrane region" description="Helical" evidence="1">
    <location>
        <begin position="206"/>
        <end position="225"/>
    </location>
</feature>
<comment type="caution">
    <text evidence="2">The sequence shown here is derived from an EMBL/GenBank/DDBJ whole genome shotgun (WGS) entry which is preliminary data.</text>
</comment>
<keyword evidence="1" id="KW-0472">Membrane</keyword>
<dbReference type="EMBL" id="JAHQXE010000001">
    <property type="protein sequence ID" value="MBV0900245.1"/>
    <property type="molecule type" value="Genomic_DNA"/>
</dbReference>
<feature type="transmembrane region" description="Helical" evidence="1">
    <location>
        <begin position="259"/>
        <end position="283"/>
    </location>
</feature>
<evidence type="ECO:0000313" key="3">
    <source>
        <dbReference type="Proteomes" id="UP001166304"/>
    </source>
</evidence>
<dbReference type="Pfam" id="PF24363">
    <property type="entry name" value="DUF7519"/>
    <property type="match status" value="1"/>
</dbReference>
<feature type="transmembrane region" description="Helical" evidence="1">
    <location>
        <begin position="513"/>
        <end position="536"/>
    </location>
</feature>
<feature type="transmembrane region" description="Helical" evidence="1">
    <location>
        <begin position="445"/>
        <end position="462"/>
    </location>
</feature>
<feature type="transmembrane region" description="Helical" evidence="1">
    <location>
        <begin position="69"/>
        <end position="92"/>
    </location>
</feature>
<feature type="transmembrane region" description="Helical" evidence="1">
    <location>
        <begin position="112"/>
        <end position="133"/>
    </location>
</feature>
<feature type="transmembrane region" description="Helical" evidence="1">
    <location>
        <begin position="303"/>
        <end position="321"/>
    </location>
</feature>
<sequence length="537" mass="53416">MTDDTPIRTRTPRTSLATVTVLTALVVAGLLRTVGATRPAAVGAATGVLLALSLWLVGWDRWRAVGTVLASALALPLAVGLAVASAGTVVALGAELFPVSTPAGIRPMVVALVSQVLVVLGCLVAVFGASAAVRGAVDTERVADYAGVLVRTTLLPFTVAAALGLRGAIGYLQSNAGTPGVQQLTGETLRRVLGPVFDPVPGRTHLAVFCLLLAVSAGAVARGVAALPLAELVPETADAPDVARAVDAVERSLRWTSRLAVLVVPVAALVELALGQSVLAATLPGGLYDLLVAVTAAPALRGLLWWLLLAGAALSVAVWFLRRTVQSSADRVGTVVAPYVGGAAVVLAVLAVAGPVVDAVEAALRSTPVAPAVDRFFVPVVDVYGAETVALALVVASLFALVTAVGQLWLALATTSLSEATAGVSLAGGGLFVASAFAATLDAPTWLVLAGLVGAFVVWDAGSFGATLGREVGTAAATRRTELVHTGGTVAVGGVGAVATVGLAALASGSVAVASPVALAALVVCLVAVVALAVALR</sequence>